<dbReference type="InterPro" id="IPR027417">
    <property type="entry name" value="P-loop_NTPase"/>
</dbReference>
<comment type="similarity">
    <text evidence="2 9">Belongs to the gluconokinase GntK/GntV family.</text>
</comment>
<organism evidence="11 12">
    <name type="scientific">Cercospora berteroae</name>
    <dbReference type="NCBI Taxonomy" id="357750"/>
    <lineage>
        <taxon>Eukaryota</taxon>
        <taxon>Fungi</taxon>
        <taxon>Dikarya</taxon>
        <taxon>Ascomycota</taxon>
        <taxon>Pezizomycotina</taxon>
        <taxon>Dothideomycetes</taxon>
        <taxon>Dothideomycetidae</taxon>
        <taxon>Mycosphaerellales</taxon>
        <taxon>Mycosphaerellaceae</taxon>
        <taxon>Cercospora</taxon>
    </lineage>
</organism>
<dbReference type="FunFam" id="3.40.50.300:FF:001607">
    <property type="entry name" value="Gluconokinase"/>
    <property type="match status" value="1"/>
</dbReference>
<dbReference type="NCBIfam" id="TIGR01313">
    <property type="entry name" value="therm_gnt_kin"/>
    <property type="match status" value="1"/>
</dbReference>
<comment type="catalytic activity">
    <reaction evidence="8 9">
        <text>D-gluconate + ATP = 6-phospho-D-gluconate + ADP + H(+)</text>
        <dbReference type="Rhea" id="RHEA:19433"/>
        <dbReference type="ChEBI" id="CHEBI:15378"/>
        <dbReference type="ChEBI" id="CHEBI:18391"/>
        <dbReference type="ChEBI" id="CHEBI:30616"/>
        <dbReference type="ChEBI" id="CHEBI:58759"/>
        <dbReference type="ChEBI" id="CHEBI:456216"/>
        <dbReference type="EC" id="2.7.1.12"/>
    </reaction>
</comment>
<dbReference type="AlphaFoldDB" id="A0A2S6C377"/>
<evidence type="ECO:0000256" key="9">
    <source>
        <dbReference type="RuleBase" id="RU363066"/>
    </source>
</evidence>
<proteinExistence type="inferred from homology"/>
<evidence type="ECO:0000256" key="5">
    <source>
        <dbReference type="ARBA" id="ARBA00022741"/>
    </source>
</evidence>
<dbReference type="GO" id="GO:0005737">
    <property type="term" value="C:cytoplasm"/>
    <property type="evidence" value="ECO:0007669"/>
    <property type="project" value="TreeGrafter"/>
</dbReference>
<dbReference type="UniPathway" id="UPA00792"/>
<keyword evidence="12" id="KW-1185">Reference proteome</keyword>
<dbReference type="GO" id="GO:0005524">
    <property type="term" value="F:ATP binding"/>
    <property type="evidence" value="ECO:0007669"/>
    <property type="project" value="UniProtKB-KW"/>
</dbReference>
<evidence type="ECO:0000256" key="8">
    <source>
        <dbReference type="ARBA" id="ARBA00048090"/>
    </source>
</evidence>
<evidence type="ECO:0000256" key="7">
    <source>
        <dbReference type="ARBA" id="ARBA00022840"/>
    </source>
</evidence>
<evidence type="ECO:0000313" key="11">
    <source>
        <dbReference type="EMBL" id="PPJ54179.1"/>
    </source>
</evidence>
<evidence type="ECO:0000256" key="10">
    <source>
        <dbReference type="SAM" id="MobiDB-lite"/>
    </source>
</evidence>
<feature type="region of interest" description="Disordered" evidence="10">
    <location>
        <begin position="1"/>
        <end position="45"/>
    </location>
</feature>
<dbReference type="CDD" id="cd02021">
    <property type="entry name" value="GntK"/>
    <property type="match status" value="1"/>
</dbReference>
<evidence type="ECO:0000256" key="2">
    <source>
        <dbReference type="ARBA" id="ARBA00008420"/>
    </source>
</evidence>
<name>A0A2S6C377_9PEZI</name>
<dbReference type="Proteomes" id="UP000237631">
    <property type="component" value="Unassembled WGS sequence"/>
</dbReference>
<evidence type="ECO:0000256" key="3">
    <source>
        <dbReference type="ARBA" id="ARBA00012054"/>
    </source>
</evidence>
<accession>A0A2S6C377</accession>
<gene>
    <name evidence="11" type="ORF">CBER1_01145</name>
</gene>
<feature type="compositionally biased region" description="Polar residues" evidence="10">
    <location>
        <begin position="1"/>
        <end position="16"/>
    </location>
</feature>
<protein>
    <recommendedName>
        <fullName evidence="3 9">Gluconokinase</fullName>
        <ecNumber evidence="3 9">2.7.1.12</ecNumber>
    </recommendedName>
</protein>
<dbReference type="Pfam" id="PF13671">
    <property type="entry name" value="AAA_33"/>
    <property type="match status" value="1"/>
</dbReference>
<dbReference type="EMBL" id="PNEN01000570">
    <property type="protein sequence ID" value="PPJ54179.1"/>
    <property type="molecule type" value="Genomic_DNA"/>
</dbReference>
<evidence type="ECO:0000313" key="12">
    <source>
        <dbReference type="Proteomes" id="UP000237631"/>
    </source>
</evidence>
<keyword evidence="5 9" id="KW-0547">Nucleotide-binding</keyword>
<comment type="pathway">
    <text evidence="1 9">Carbohydrate acid metabolism; D-gluconate degradation.</text>
</comment>
<feature type="compositionally biased region" description="Low complexity" evidence="10">
    <location>
        <begin position="29"/>
        <end position="45"/>
    </location>
</feature>
<dbReference type="SUPFAM" id="SSF52540">
    <property type="entry name" value="P-loop containing nucleoside triphosphate hydrolases"/>
    <property type="match status" value="1"/>
</dbReference>
<dbReference type="GO" id="GO:0046316">
    <property type="term" value="F:gluconokinase activity"/>
    <property type="evidence" value="ECO:0007669"/>
    <property type="project" value="UniProtKB-EC"/>
</dbReference>
<evidence type="ECO:0000256" key="6">
    <source>
        <dbReference type="ARBA" id="ARBA00022777"/>
    </source>
</evidence>
<evidence type="ECO:0000256" key="4">
    <source>
        <dbReference type="ARBA" id="ARBA00022679"/>
    </source>
</evidence>
<dbReference type="Gene3D" id="3.40.50.300">
    <property type="entry name" value="P-loop containing nucleotide triphosphate hydrolases"/>
    <property type="match status" value="1"/>
</dbReference>
<dbReference type="InterPro" id="IPR006001">
    <property type="entry name" value="Therm_gnt_kin"/>
</dbReference>
<dbReference type="EC" id="2.7.1.12" evidence="3 9"/>
<dbReference type="STRING" id="357750.A0A2S6C377"/>
<keyword evidence="4 9" id="KW-0808">Transferase</keyword>
<keyword evidence="7 9" id="KW-0067">ATP-binding</keyword>
<keyword evidence="6 9" id="KW-0418">Kinase</keyword>
<dbReference type="OrthoDB" id="275177at2759"/>
<comment type="caution">
    <text evidence="11">The sequence shown here is derived from an EMBL/GenBank/DDBJ whole genome shotgun (WGS) entry which is preliminary data.</text>
</comment>
<dbReference type="PANTHER" id="PTHR43442:SF3">
    <property type="entry name" value="GLUCONOKINASE-RELATED"/>
    <property type="match status" value="1"/>
</dbReference>
<reference evidence="12" key="1">
    <citation type="journal article" date="2017" name="bioRxiv">
        <title>Conservation of a gene cluster reveals novel cercosporin biosynthetic mechanisms and extends production to the genus Colletotrichum.</title>
        <authorList>
            <person name="de Jonge R."/>
            <person name="Ebert M.K."/>
            <person name="Huitt-Roehl C.R."/>
            <person name="Pal P."/>
            <person name="Suttle J.C."/>
            <person name="Spanner R.E."/>
            <person name="Neubauer J.D."/>
            <person name="Jurick W.M.II."/>
            <person name="Stott K.A."/>
            <person name="Secor G.A."/>
            <person name="Thomma B.P.H.J."/>
            <person name="Van de Peer Y."/>
            <person name="Townsend C.A."/>
            <person name="Bolton M.D."/>
        </authorList>
    </citation>
    <scope>NUCLEOTIDE SEQUENCE [LARGE SCALE GENOMIC DNA]</scope>
    <source>
        <strain evidence="12">CBS538.71</strain>
    </source>
</reference>
<dbReference type="GO" id="GO:0005975">
    <property type="term" value="P:carbohydrate metabolic process"/>
    <property type="evidence" value="ECO:0007669"/>
    <property type="project" value="InterPro"/>
</dbReference>
<evidence type="ECO:0000256" key="1">
    <source>
        <dbReference type="ARBA" id="ARBA00004875"/>
    </source>
</evidence>
<sequence length="233" mass="26098">MSTQAVIHSPERQQNLPPTPPSEPATEISNMSSDNASASAQTTARSRWHSQHKHIWVITGPAGCGKTSVAEYLHSTFSLPYLEGDTFHTSENVKKMAEGKPLTDADRWDWLVLLREESVKALQNSSSDGVIVTCSALKRKYRDVIRIAAYHHPEIQVHFVFLKASESALMDRVRARQNHYMKDYMVHSQFESLETPTEDETDVLAVDASGTSKEVQNLALKVVEQEMTRDSSS</sequence>
<dbReference type="PANTHER" id="PTHR43442">
    <property type="entry name" value="GLUCONOKINASE-RELATED"/>
    <property type="match status" value="1"/>
</dbReference>